<accession>A0A3P7P1Z2</accession>
<feature type="transmembrane region" description="Helical" evidence="1">
    <location>
        <begin position="66"/>
        <end position="85"/>
    </location>
</feature>
<keyword evidence="1" id="KW-0472">Membrane</keyword>
<dbReference type="PANTHER" id="PTHR34821">
    <property type="entry name" value="INNER MEMBRANE PROTEIN YDCZ"/>
    <property type="match status" value="1"/>
</dbReference>
<name>A0A3P7P1Z2_9FIRM</name>
<dbReference type="Proteomes" id="UP000279029">
    <property type="component" value="Chromosome"/>
</dbReference>
<evidence type="ECO:0000256" key="1">
    <source>
        <dbReference type="SAM" id="Phobius"/>
    </source>
</evidence>
<keyword evidence="3" id="KW-1185">Reference proteome</keyword>
<evidence type="ECO:0000313" key="2">
    <source>
        <dbReference type="EMBL" id="VDN47510.1"/>
    </source>
</evidence>
<dbReference type="EMBL" id="LR130778">
    <property type="protein sequence ID" value="VDN47510.1"/>
    <property type="molecule type" value="Genomic_DNA"/>
</dbReference>
<dbReference type="GO" id="GO:0005886">
    <property type="term" value="C:plasma membrane"/>
    <property type="evidence" value="ECO:0007669"/>
    <property type="project" value="TreeGrafter"/>
</dbReference>
<feature type="transmembrane region" description="Helical" evidence="1">
    <location>
        <begin position="91"/>
        <end position="112"/>
    </location>
</feature>
<reference evidence="2 3" key="1">
    <citation type="submission" date="2018-09" db="EMBL/GenBank/DDBJ databases">
        <authorList>
            <person name="Postec A."/>
        </authorList>
    </citation>
    <scope>NUCLEOTIDE SEQUENCE [LARGE SCALE GENOMIC DNA]</scope>
    <source>
        <strain evidence="2">70B-A</strain>
    </source>
</reference>
<keyword evidence="1" id="KW-1133">Transmembrane helix</keyword>
<evidence type="ECO:0008006" key="4">
    <source>
        <dbReference type="Google" id="ProtNLM"/>
    </source>
</evidence>
<dbReference type="Pfam" id="PF04657">
    <property type="entry name" value="DMT_YdcZ"/>
    <property type="match status" value="1"/>
</dbReference>
<feature type="transmembrane region" description="Helical" evidence="1">
    <location>
        <begin position="119"/>
        <end position="138"/>
    </location>
</feature>
<organism evidence="2 3">
    <name type="scientific">Petrocella atlantisensis</name>
    <dbReference type="NCBI Taxonomy" id="2173034"/>
    <lineage>
        <taxon>Bacteria</taxon>
        <taxon>Bacillati</taxon>
        <taxon>Bacillota</taxon>
        <taxon>Clostridia</taxon>
        <taxon>Lachnospirales</taxon>
        <taxon>Vallitaleaceae</taxon>
        <taxon>Petrocella</taxon>
    </lineage>
</organism>
<sequence>MIFFVALLTGVSIVIAMVQNAKLADYIGIKQCTVMNYVTGLTTVTFIFIILGASLGFISKLSSTHALAYFGGLMGIIVVTTSTVIIRKLSIIAATMLMYAGQLMMGIFIDYLRDIDLSLGKIFGCILIIAGVYFNTLVDQRLAKIPRVENTSMPMDL</sequence>
<feature type="transmembrane region" description="Helical" evidence="1">
    <location>
        <begin position="36"/>
        <end position="59"/>
    </location>
</feature>
<dbReference type="KEGG" id="cbar:PATL70BA_1623"/>
<gene>
    <name evidence="2" type="ORF">PATL70BA_1623</name>
</gene>
<proteinExistence type="predicted"/>
<protein>
    <recommendedName>
        <fullName evidence="4">EamA-like transporter family protein</fullName>
    </recommendedName>
</protein>
<dbReference type="PANTHER" id="PTHR34821:SF2">
    <property type="entry name" value="INNER MEMBRANE PROTEIN YDCZ"/>
    <property type="match status" value="1"/>
</dbReference>
<dbReference type="RefSeq" id="WP_125136807.1">
    <property type="nucleotide sequence ID" value="NZ_LR130778.1"/>
</dbReference>
<evidence type="ECO:0000313" key="3">
    <source>
        <dbReference type="Proteomes" id="UP000279029"/>
    </source>
</evidence>
<dbReference type="OrthoDB" id="1654616at2"/>
<dbReference type="AlphaFoldDB" id="A0A3P7P1Z2"/>
<dbReference type="InterPro" id="IPR006750">
    <property type="entry name" value="YdcZ"/>
</dbReference>
<keyword evidence="1" id="KW-0812">Transmembrane</keyword>